<evidence type="ECO:0000313" key="4">
    <source>
        <dbReference type="Proteomes" id="UP000016933"/>
    </source>
</evidence>
<dbReference type="Proteomes" id="UP000016933">
    <property type="component" value="Unassembled WGS sequence"/>
</dbReference>
<keyword evidence="4" id="KW-1185">Reference proteome</keyword>
<organism evidence="3 4">
    <name type="scientific">Dothistroma septosporum (strain NZE10 / CBS 128990)</name>
    <name type="common">Red band needle blight fungus</name>
    <name type="synonym">Mycosphaerella pini</name>
    <dbReference type="NCBI Taxonomy" id="675120"/>
    <lineage>
        <taxon>Eukaryota</taxon>
        <taxon>Fungi</taxon>
        <taxon>Dikarya</taxon>
        <taxon>Ascomycota</taxon>
        <taxon>Pezizomycotina</taxon>
        <taxon>Dothideomycetes</taxon>
        <taxon>Dothideomycetidae</taxon>
        <taxon>Mycosphaerellales</taxon>
        <taxon>Mycosphaerellaceae</taxon>
        <taxon>Dothistroma</taxon>
    </lineage>
</organism>
<keyword evidence="2" id="KW-0732">Signal</keyword>
<sequence length="193" mass="20789">MARSLSISGVVSFFLLSSTAIAMPLLDLQDWTRLRHKSLAHAPFPSLKPNATEGTPPRHTLTTYPCTGTVPYPTRHFPTAPCPIAAAPTSHYNIKRSPEDRYAPPPPYLPSGYSTETGTALPNPTGTGSPQPEHHQHHQANQFGGARQHQFEPCFPFTPPEAGHPGVKPTPTASEIFPSGTAPPSPTGYRDVI</sequence>
<evidence type="ECO:0000256" key="1">
    <source>
        <dbReference type="SAM" id="MobiDB-lite"/>
    </source>
</evidence>
<dbReference type="HOGENOM" id="CLU_1408732_0_0_1"/>
<feature type="chain" id="PRO_5004108851" evidence="2">
    <location>
        <begin position="23"/>
        <end position="193"/>
    </location>
</feature>
<feature type="compositionally biased region" description="Polar residues" evidence="1">
    <location>
        <begin position="112"/>
        <end position="130"/>
    </location>
</feature>
<evidence type="ECO:0000313" key="3">
    <source>
        <dbReference type="EMBL" id="EME42584.1"/>
    </source>
</evidence>
<proteinExistence type="predicted"/>
<reference evidence="4" key="1">
    <citation type="journal article" date="2012" name="PLoS Genet.">
        <title>The genomes of the fungal plant pathogens Cladosporium fulvum and Dothistroma septosporum reveal adaptation to different hosts and lifestyles but also signatures of common ancestry.</title>
        <authorList>
            <person name="de Wit P.J.G.M."/>
            <person name="van der Burgt A."/>
            <person name="Oekmen B."/>
            <person name="Stergiopoulos I."/>
            <person name="Abd-Elsalam K.A."/>
            <person name="Aerts A.L."/>
            <person name="Bahkali A.H."/>
            <person name="Beenen H.G."/>
            <person name="Chettri P."/>
            <person name="Cox M.P."/>
            <person name="Datema E."/>
            <person name="de Vries R.P."/>
            <person name="Dhillon B."/>
            <person name="Ganley A.R."/>
            <person name="Griffiths S.A."/>
            <person name="Guo Y."/>
            <person name="Hamelin R.C."/>
            <person name="Henrissat B."/>
            <person name="Kabir M.S."/>
            <person name="Jashni M.K."/>
            <person name="Kema G."/>
            <person name="Klaubauf S."/>
            <person name="Lapidus A."/>
            <person name="Levasseur A."/>
            <person name="Lindquist E."/>
            <person name="Mehrabi R."/>
            <person name="Ohm R.A."/>
            <person name="Owen T.J."/>
            <person name="Salamov A."/>
            <person name="Schwelm A."/>
            <person name="Schijlen E."/>
            <person name="Sun H."/>
            <person name="van den Burg H.A."/>
            <person name="van Ham R.C.H.J."/>
            <person name="Zhang S."/>
            <person name="Goodwin S.B."/>
            <person name="Grigoriev I.V."/>
            <person name="Collemare J."/>
            <person name="Bradshaw R.E."/>
        </authorList>
    </citation>
    <scope>NUCLEOTIDE SEQUENCE [LARGE SCALE GENOMIC DNA]</scope>
    <source>
        <strain evidence="4">NZE10 / CBS 128990</strain>
    </source>
</reference>
<protein>
    <submittedName>
        <fullName evidence="3">Uncharacterized protein</fullName>
    </submittedName>
</protein>
<dbReference type="OMA" id="HYNIKRS"/>
<dbReference type="AlphaFoldDB" id="N1PKF0"/>
<reference evidence="3 4" key="2">
    <citation type="journal article" date="2012" name="PLoS Pathog.">
        <title>Diverse lifestyles and strategies of plant pathogenesis encoded in the genomes of eighteen Dothideomycetes fungi.</title>
        <authorList>
            <person name="Ohm R.A."/>
            <person name="Feau N."/>
            <person name="Henrissat B."/>
            <person name="Schoch C.L."/>
            <person name="Horwitz B.A."/>
            <person name="Barry K.W."/>
            <person name="Condon B.J."/>
            <person name="Copeland A.C."/>
            <person name="Dhillon B."/>
            <person name="Glaser F."/>
            <person name="Hesse C.N."/>
            <person name="Kosti I."/>
            <person name="LaButti K."/>
            <person name="Lindquist E.A."/>
            <person name="Lucas S."/>
            <person name="Salamov A.A."/>
            <person name="Bradshaw R.E."/>
            <person name="Ciuffetti L."/>
            <person name="Hamelin R.C."/>
            <person name="Kema G.H.J."/>
            <person name="Lawrence C."/>
            <person name="Scott J.A."/>
            <person name="Spatafora J.W."/>
            <person name="Turgeon B.G."/>
            <person name="de Wit P.J.G.M."/>
            <person name="Zhong S."/>
            <person name="Goodwin S.B."/>
            <person name="Grigoriev I.V."/>
        </authorList>
    </citation>
    <scope>NUCLEOTIDE SEQUENCE [LARGE SCALE GENOMIC DNA]</scope>
    <source>
        <strain evidence="4">NZE10 / CBS 128990</strain>
    </source>
</reference>
<dbReference type="OrthoDB" id="10611519at2759"/>
<name>N1PKF0_DOTSN</name>
<evidence type="ECO:0000256" key="2">
    <source>
        <dbReference type="SAM" id="SignalP"/>
    </source>
</evidence>
<feature type="region of interest" description="Disordered" evidence="1">
    <location>
        <begin position="95"/>
        <end position="193"/>
    </location>
</feature>
<accession>N1PKF0</accession>
<gene>
    <name evidence="3" type="ORF">DOTSEDRAFT_26162</name>
</gene>
<feature type="signal peptide" evidence="2">
    <location>
        <begin position="1"/>
        <end position="22"/>
    </location>
</feature>
<dbReference type="EMBL" id="KB446541">
    <property type="protein sequence ID" value="EME42584.1"/>
    <property type="molecule type" value="Genomic_DNA"/>
</dbReference>